<evidence type="ECO:0000256" key="6">
    <source>
        <dbReference type="ARBA" id="ARBA00022927"/>
    </source>
</evidence>
<dbReference type="InterPro" id="IPR000515">
    <property type="entry name" value="MetI-like"/>
</dbReference>
<feature type="transmembrane region" description="Helical" evidence="10">
    <location>
        <begin position="276"/>
        <end position="299"/>
    </location>
</feature>
<dbReference type="GO" id="GO:0055085">
    <property type="term" value="P:transmembrane transport"/>
    <property type="evidence" value="ECO:0007669"/>
    <property type="project" value="InterPro"/>
</dbReference>
<organism evidence="12">
    <name type="scientific">uncultured Rubrobacteraceae bacterium</name>
    <dbReference type="NCBI Taxonomy" id="349277"/>
    <lineage>
        <taxon>Bacteria</taxon>
        <taxon>Bacillati</taxon>
        <taxon>Actinomycetota</taxon>
        <taxon>Rubrobacteria</taxon>
        <taxon>Rubrobacterales</taxon>
        <taxon>Rubrobacteraceae</taxon>
        <taxon>environmental samples</taxon>
    </lineage>
</organism>
<dbReference type="InterPro" id="IPR025966">
    <property type="entry name" value="OppC_N"/>
</dbReference>
<dbReference type="Gene3D" id="1.10.3720.10">
    <property type="entry name" value="MetI-like"/>
    <property type="match status" value="1"/>
</dbReference>
<feature type="domain" description="ABC transmembrane type-1" evidence="11">
    <location>
        <begin position="110"/>
        <end position="299"/>
    </location>
</feature>
<dbReference type="Pfam" id="PF00528">
    <property type="entry name" value="BPD_transp_1"/>
    <property type="match status" value="1"/>
</dbReference>
<dbReference type="PANTHER" id="PTHR43386:SF24">
    <property type="entry name" value="OLIGOPEPTIDE TRANSPORT SYSTEM PERMEASE PROTEIN AMID"/>
    <property type="match status" value="1"/>
</dbReference>
<dbReference type="CDD" id="cd06261">
    <property type="entry name" value="TM_PBP2"/>
    <property type="match status" value="1"/>
</dbReference>
<evidence type="ECO:0000256" key="10">
    <source>
        <dbReference type="RuleBase" id="RU363032"/>
    </source>
</evidence>
<dbReference type="Pfam" id="PF12911">
    <property type="entry name" value="OppC_N"/>
    <property type="match status" value="1"/>
</dbReference>
<feature type="transmembrane region" description="Helical" evidence="10">
    <location>
        <begin position="48"/>
        <end position="69"/>
    </location>
</feature>
<keyword evidence="8 10" id="KW-0472">Membrane</keyword>
<keyword evidence="2 10" id="KW-0813">Transport</keyword>
<dbReference type="SUPFAM" id="SSF161098">
    <property type="entry name" value="MetI-like"/>
    <property type="match status" value="1"/>
</dbReference>
<dbReference type="EMBL" id="CADCVF010000011">
    <property type="protein sequence ID" value="CAA9446433.1"/>
    <property type="molecule type" value="Genomic_DNA"/>
</dbReference>
<feature type="transmembrane region" description="Helical" evidence="10">
    <location>
        <begin position="112"/>
        <end position="137"/>
    </location>
</feature>
<gene>
    <name evidence="12" type="ORF">AVDCRST_MAG58-467</name>
</gene>
<evidence type="ECO:0000313" key="12">
    <source>
        <dbReference type="EMBL" id="CAA9446433.1"/>
    </source>
</evidence>
<comment type="subcellular location">
    <subcellularLocation>
        <location evidence="1 10">Cell membrane</location>
        <topology evidence="1 10">Multi-pass membrane protein</topology>
    </subcellularLocation>
</comment>
<evidence type="ECO:0000256" key="7">
    <source>
        <dbReference type="ARBA" id="ARBA00022989"/>
    </source>
</evidence>
<feature type="transmembrane region" description="Helical" evidence="10">
    <location>
        <begin position="173"/>
        <end position="192"/>
    </location>
</feature>
<protein>
    <submittedName>
        <fullName evidence="12">Oligopeptide transport system permease protein OppC</fullName>
    </submittedName>
</protein>
<sequence>MDTSNRQITFTPDLFEPVHRSAEDAEKIRGAPVGFWGDAWRRLKRNRLAVAAGCVIILIIALAFVGPWLTPYTPSEQVLERQYKTPSLSGFWFGTDEFGRSMFDRVWVGTRVSLYIAALVTVMDMCVGMAYGALSGYYGGRVDNVMQRIVEILVGIPILIVAVLTMLILKPGILSLTIAIGLTGWTSSARLIRGQVLRLKEQEFFLASRSLGANTFRLISKHLIPNVFYILIITLMYTVPTAVFFEAFLSFIGLGIQPPAASLGALINDGAAQMRFYPYMLIFPAAVLVTITISFRLLGDGLRDALDPRMRQ</sequence>
<feature type="transmembrane region" description="Helical" evidence="10">
    <location>
        <begin position="227"/>
        <end position="256"/>
    </location>
</feature>
<dbReference type="GO" id="GO:0015031">
    <property type="term" value="P:protein transport"/>
    <property type="evidence" value="ECO:0007669"/>
    <property type="project" value="UniProtKB-KW"/>
</dbReference>
<evidence type="ECO:0000256" key="4">
    <source>
        <dbReference type="ARBA" id="ARBA00022692"/>
    </source>
</evidence>
<evidence type="ECO:0000256" key="8">
    <source>
        <dbReference type="ARBA" id="ARBA00023136"/>
    </source>
</evidence>
<dbReference type="PROSITE" id="PS50928">
    <property type="entry name" value="ABC_TM1"/>
    <property type="match status" value="1"/>
</dbReference>
<dbReference type="AlphaFoldDB" id="A0A6J4QSX6"/>
<keyword evidence="7 10" id="KW-1133">Transmembrane helix</keyword>
<dbReference type="GO" id="GO:0015833">
    <property type="term" value="P:peptide transport"/>
    <property type="evidence" value="ECO:0007669"/>
    <property type="project" value="UniProtKB-KW"/>
</dbReference>
<accession>A0A6J4QSX6</accession>
<evidence type="ECO:0000256" key="2">
    <source>
        <dbReference type="ARBA" id="ARBA00022448"/>
    </source>
</evidence>
<dbReference type="InterPro" id="IPR050366">
    <property type="entry name" value="BP-dependent_transpt_permease"/>
</dbReference>
<reference evidence="12" key="1">
    <citation type="submission" date="2020-02" db="EMBL/GenBank/DDBJ databases">
        <authorList>
            <person name="Meier V. D."/>
        </authorList>
    </citation>
    <scope>NUCLEOTIDE SEQUENCE</scope>
    <source>
        <strain evidence="12">AVDCRST_MAG58</strain>
    </source>
</reference>
<proteinExistence type="inferred from homology"/>
<keyword evidence="5" id="KW-0571">Peptide transport</keyword>
<keyword evidence="3" id="KW-1003">Cell membrane</keyword>
<evidence type="ECO:0000259" key="11">
    <source>
        <dbReference type="PROSITE" id="PS50928"/>
    </source>
</evidence>
<comment type="similarity">
    <text evidence="9">Belongs to the binding-protein-dependent transport system permease family. OppBC subfamily.</text>
</comment>
<keyword evidence="4 10" id="KW-0812">Transmembrane</keyword>
<keyword evidence="6" id="KW-0653">Protein transport</keyword>
<dbReference type="InterPro" id="IPR035906">
    <property type="entry name" value="MetI-like_sf"/>
</dbReference>
<name>A0A6J4QSX6_9ACTN</name>
<dbReference type="PANTHER" id="PTHR43386">
    <property type="entry name" value="OLIGOPEPTIDE TRANSPORT SYSTEM PERMEASE PROTEIN APPC"/>
    <property type="match status" value="1"/>
</dbReference>
<dbReference type="GO" id="GO:0005886">
    <property type="term" value="C:plasma membrane"/>
    <property type="evidence" value="ECO:0007669"/>
    <property type="project" value="UniProtKB-SubCell"/>
</dbReference>
<evidence type="ECO:0000256" key="3">
    <source>
        <dbReference type="ARBA" id="ARBA00022475"/>
    </source>
</evidence>
<feature type="transmembrane region" description="Helical" evidence="10">
    <location>
        <begin position="149"/>
        <end position="167"/>
    </location>
</feature>
<evidence type="ECO:0000256" key="5">
    <source>
        <dbReference type="ARBA" id="ARBA00022856"/>
    </source>
</evidence>
<evidence type="ECO:0000256" key="9">
    <source>
        <dbReference type="ARBA" id="ARBA00024202"/>
    </source>
</evidence>
<evidence type="ECO:0000256" key="1">
    <source>
        <dbReference type="ARBA" id="ARBA00004651"/>
    </source>
</evidence>